<evidence type="ECO:0000256" key="1">
    <source>
        <dbReference type="SAM" id="MobiDB-lite"/>
    </source>
</evidence>
<organism evidence="2 3">
    <name type="scientific">Seminavis robusta</name>
    <dbReference type="NCBI Taxonomy" id="568900"/>
    <lineage>
        <taxon>Eukaryota</taxon>
        <taxon>Sar</taxon>
        <taxon>Stramenopiles</taxon>
        <taxon>Ochrophyta</taxon>
        <taxon>Bacillariophyta</taxon>
        <taxon>Bacillariophyceae</taxon>
        <taxon>Bacillariophycidae</taxon>
        <taxon>Naviculales</taxon>
        <taxon>Naviculaceae</taxon>
        <taxon>Seminavis</taxon>
    </lineage>
</organism>
<reference evidence="2" key="1">
    <citation type="submission" date="2020-06" db="EMBL/GenBank/DDBJ databases">
        <authorList>
            <consortium name="Plant Systems Biology data submission"/>
        </authorList>
    </citation>
    <scope>NUCLEOTIDE SEQUENCE</scope>
    <source>
        <strain evidence="2">D6</strain>
    </source>
</reference>
<dbReference type="EMBL" id="CAICTM010000646">
    <property type="protein sequence ID" value="CAB9514334.1"/>
    <property type="molecule type" value="Genomic_DNA"/>
</dbReference>
<feature type="region of interest" description="Disordered" evidence="1">
    <location>
        <begin position="49"/>
        <end position="76"/>
    </location>
</feature>
<protein>
    <submittedName>
        <fullName evidence="2">Uncharacterized protein</fullName>
    </submittedName>
</protein>
<evidence type="ECO:0000313" key="2">
    <source>
        <dbReference type="EMBL" id="CAB9514334.1"/>
    </source>
</evidence>
<proteinExistence type="predicted"/>
<gene>
    <name evidence="2" type="ORF">SEMRO_647_G180920.1</name>
</gene>
<accession>A0A9N8E7Z4</accession>
<dbReference type="AlphaFoldDB" id="A0A9N8E7Z4"/>
<comment type="caution">
    <text evidence="2">The sequence shown here is derived from an EMBL/GenBank/DDBJ whole genome shotgun (WGS) entry which is preliminary data.</text>
</comment>
<dbReference type="Proteomes" id="UP001153069">
    <property type="component" value="Unassembled WGS sequence"/>
</dbReference>
<evidence type="ECO:0000313" key="3">
    <source>
        <dbReference type="Proteomes" id="UP001153069"/>
    </source>
</evidence>
<dbReference type="SUPFAM" id="SSF48452">
    <property type="entry name" value="TPR-like"/>
    <property type="match status" value="1"/>
</dbReference>
<name>A0A9N8E7Z4_9STRA</name>
<keyword evidence="3" id="KW-1185">Reference proteome</keyword>
<feature type="compositionally biased region" description="Polar residues" evidence="1">
    <location>
        <begin position="52"/>
        <end position="75"/>
    </location>
</feature>
<sequence>MSSATSFTVPEMNMKAVECFRRGSFERAVSWLDQALGYLNSTACLGERSTDGMDQSETSSVQAGSVYSDASGSTRSRPDAAASFSGLSASLDSHKNVVCEKTVLQQEVRGNGKQRGMIRSVSTTSCPLRTKHHQAATNVFEFYSRFLVFEAHRARGISKSRLLCVVFFNMGVCYHSEAIRLQNVGSPPPVYGYFYQYALQLYNMSQLSLHNSWGALNCEDENQTLVLGLALSNNSGHIHHLMGNFRESRYCLDAIQHFIQSTKTTTPENKEQNELSTTLSPQDQGFFLRTAIIFEDRNLHIAPSA</sequence>
<dbReference type="InterPro" id="IPR011990">
    <property type="entry name" value="TPR-like_helical_dom_sf"/>
</dbReference>